<dbReference type="AlphaFoldDB" id="W9W7S4"/>
<dbReference type="Proteomes" id="UP000019473">
    <property type="component" value="Unassembled WGS sequence"/>
</dbReference>
<dbReference type="CDD" id="cd00299">
    <property type="entry name" value="GST_C_family"/>
    <property type="match status" value="1"/>
</dbReference>
<dbReference type="PANTHER" id="PTHR43968:SF13">
    <property type="entry name" value="GLUTATHIONE TRANSFERASE OMEGA-1"/>
    <property type="match status" value="1"/>
</dbReference>
<dbReference type="InterPro" id="IPR010987">
    <property type="entry name" value="Glutathione-S-Trfase_C-like"/>
</dbReference>
<dbReference type="PRINTS" id="PR01625">
    <property type="entry name" value="GSTRNSFRASEO"/>
</dbReference>
<dbReference type="SFLD" id="SFLDS00019">
    <property type="entry name" value="Glutathione_Transferase_(cytos"/>
    <property type="match status" value="1"/>
</dbReference>
<name>W9W7S4_9EURO</name>
<dbReference type="GO" id="GO:0004364">
    <property type="term" value="F:glutathione transferase activity"/>
    <property type="evidence" value="ECO:0007669"/>
    <property type="project" value="InterPro"/>
</dbReference>
<gene>
    <name evidence="4" type="ORF">A1O7_05198</name>
</gene>
<dbReference type="PANTHER" id="PTHR43968">
    <property type="match status" value="1"/>
</dbReference>
<accession>W9W7S4</accession>
<keyword evidence="1" id="KW-0560">Oxidoreductase</keyword>
<organism evidence="4 5">
    <name type="scientific">Cladophialophora yegresii CBS 114405</name>
    <dbReference type="NCBI Taxonomy" id="1182544"/>
    <lineage>
        <taxon>Eukaryota</taxon>
        <taxon>Fungi</taxon>
        <taxon>Dikarya</taxon>
        <taxon>Ascomycota</taxon>
        <taxon>Pezizomycotina</taxon>
        <taxon>Eurotiomycetes</taxon>
        <taxon>Chaetothyriomycetidae</taxon>
        <taxon>Chaetothyriales</taxon>
        <taxon>Herpotrichiellaceae</taxon>
        <taxon>Cladophialophora</taxon>
    </lineage>
</organism>
<keyword evidence="5" id="KW-1185">Reference proteome</keyword>
<evidence type="ECO:0000313" key="4">
    <source>
        <dbReference type="EMBL" id="EXJ61045.1"/>
    </source>
</evidence>
<dbReference type="InterPro" id="IPR040079">
    <property type="entry name" value="Glutathione_S-Trfase"/>
</dbReference>
<dbReference type="Gene3D" id="3.40.30.10">
    <property type="entry name" value="Glutaredoxin"/>
    <property type="match status" value="1"/>
</dbReference>
<dbReference type="CDD" id="cd00570">
    <property type="entry name" value="GST_N_family"/>
    <property type="match status" value="1"/>
</dbReference>
<dbReference type="InterPro" id="IPR005442">
    <property type="entry name" value="GST_omega"/>
</dbReference>
<evidence type="ECO:0000259" key="3">
    <source>
        <dbReference type="PROSITE" id="PS50405"/>
    </source>
</evidence>
<protein>
    <recommendedName>
        <fullName evidence="6">Glutathione S-transferase</fullName>
    </recommendedName>
</protein>
<dbReference type="RefSeq" id="XP_007757398.1">
    <property type="nucleotide sequence ID" value="XM_007759208.1"/>
</dbReference>
<proteinExistence type="predicted"/>
<dbReference type="STRING" id="1182544.W9W7S4"/>
<reference evidence="4 5" key="1">
    <citation type="submission" date="2013-03" db="EMBL/GenBank/DDBJ databases">
        <title>The Genome Sequence of Cladophialophora yegresii CBS 114405.</title>
        <authorList>
            <consortium name="The Broad Institute Genomics Platform"/>
            <person name="Cuomo C."/>
            <person name="de Hoog S."/>
            <person name="Gorbushina A."/>
            <person name="Walker B."/>
            <person name="Young S.K."/>
            <person name="Zeng Q."/>
            <person name="Gargeya S."/>
            <person name="Fitzgerald M."/>
            <person name="Haas B."/>
            <person name="Abouelleil A."/>
            <person name="Allen A.W."/>
            <person name="Alvarado L."/>
            <person name="Arachchi H.M."/>
            <person name="Berlin A.M."/>
            <person name="Chapman S.B."/>
            <person name="Gainer-Dewar J."/>
            <person name="Goldberg J."/>
            <person name="Griggs A."/>
            <person name="Gujja S."/>
            <person name="Hansen M."/>
            <person name="Howarth C."/>
            <person name="Imamovic A."/>
            <person name="Ireland A."/>
            <person name="Larimer J."/>
            <person name="McCowan C."/>
            <person name="Murphy C."/>
            <person name="Pearson M."/>
            <person name="Poon T.W."/>
            <person name="Priest M."/>
            <person name="Roberts A."/>
            <person name="Saif S."/>
            <person name="Shea T."/>
            <person name="Sisk P."/>
            <person name="Sykes S."/>
            <person name="Wortman J."/>
            <person name="Nusbaum C."/>
            <person name="Birren B."/>
        </authorList>
    </citation>
    <scope>NUCLEOTIDE SEQUENCE [LARGE SCALE GENOMIC DNA]</scope>
    <source>
        <strain evidence="4 5">CBS 114405</strain>
    </source>
</reference>
<dbReference type="InterPro" id="IPR004045">
    <property type="entry name" value="Glutathione_S-Trfase_N"/>
</dbReference>
<dbReference type="VEuPathDB" id="FungiDB:A1O7_05198"/>
<dbReference type="Pfam" id="PF13417">
    <property type="entry name" value="GST_N_3"/>
    <property type="match status" value="1"/>
</dbReference>
<dbReference type="GeneID" id="19179783"/>
<dbReference type="Gene3D" id="1.20.1050.10">
    <property type="match status" value="1"/>
</dbReference>
<dbReference type="SFLD" id="SFLDG00358">
    <property type="entry name" value="Main_(cytGST)"/>
    <property type="match status" value="1"/>
</dbReference>
<dbReference type="EMBL" id="AMGW01000003">
    <property type="protein sequence ID" value="EXJ61045.1"/>
    <property type="molecule type" value="Genomic_DNA"/>
</dbReference>
<dbReference type="PROSITE" id="PS50404">
    <property type="entry name" value="GST_NTER"/>
    <property type="match status" value="1"/>
</dbReference>
<feature type="domain" description="GST C-terminal" evidence="3">
    <location>
        <begin position="118"/>
        <end position="253"/>
    </location>
</feature>
<comment type="caution">
    <text evidence="4">The sequence shown here is derived from an EMBL/GenBank/DDBJ whole genome shotgun (WGS) entry which is preliminary data.</text>
</comment>
<evidence type="ECO:0008006" key="6">
    <source>
        <dbReference type="Google" id="ProtNLM"/>
    </source>
</evidence>
<sequence length="277" mass="31747">MGSAHPDADIYPEATGPAAKIVAAHQKDEPITLYSGWFCPFVQRAWITLEEKNIPYKYVEINPYNKEPSFLKLNPRGLVPTLGCPQEDGTTKPLIESNIICEYLDEMYPNQTPLWPKEPYAKARMKIWVDHVTSRILPAYHRFLQHTEKSPYSLESARSELLNAIKTWISNADPEGPWFTGKDFSFGDVVLAPWASRMWVFDHFKGGLGIPEPGQGGDDDEKLWERWRQWSDAVAARDSVNETMSEREHYLPIYQRYAEDRAQSEMAKATREGRGVP</sequence>
<dbReference type="SUPFAM" id="SSF52833">
    <property type="entry name" value="Thioredoxin-like"/>
    <property type="match status" value="1"/>
</dbReference>
<dbReference type="GO" id="GO:0045174">
    <property type="term" value="F:glutathione dehydrogenase (ascorbate) activity"/>
    <property type="evidence" value="ECO:0007669"/>
    <property type="project" value="UniProtKB-ARBA"/>
</dbReference>
<dbReference type="PROSITE" id="PS50405">
    <property type="entry name" value="GST_CTER"/>
    <property type="match status" value="1"/>
</dbReference>
<dbReference type="Pfam" id="PF13410">
    <property type="entry name" value="GST_C_2"/>
    <property type="match status" value="1"/>
</dbReference>
<dbReference type="OrthoDB" id="4951845at2759"/>
<dbReference type="GO" id="GO:0005737">
    <property type="term" value="C:cytoplasm"/>
    <property type="evidence" value="ECO:0007669"/>
    <property type="project" value="InterPro"/>
</dbReference>
<dbReference type="HOGENOM" id="CLU_011226_9_1_1"/>
<feature type="domain" description="GST N-terminal" evidence="2">
    <location>
        <begin position="29"/>
        <end position="112"/>
    </location>
</feature>
<evidence type="ECO:0000256" key="1">
    <source>
        <dbReference type="ARBA" id="ARBA00023002"/>
    </source>
</evidence>
<dbReference type="InterPro" id="IPR050983">
    <property type="entry name" value="GST_Omega/HSP26"/>
</dbReference>
<dbReference type="InterPro" id="IPR036249">
    <property type="entry name" value="Thioredoxin-like_sf"/>
</dbReference>
<evidence type="ECO:0000259" key="2">
    <source>
        <dbReference type="PROSITE" id="PS50404"/>
    </source>
</evidence>
<dbReference type="InterPro" id="IPR036282">
    <property type="entry name" value="Glutathione-S-Trfase_C_sf"/>
</dbReference>
<dbReference type="SUPFAM" id="SSF47616">
    <property type="entry name" value="GST C-terminal domain-like"/>
    <property type="match status" value="1"/>
</dbReference>
<evidence type="ECO:0000313" key="5">
    <source>
        <dbReference type="Proteomes" id="UP000019473"/>
    </source>
</evidence>
<dbReference type="eggNOG" id="KOG0406">
    <property type="taxonomic scope" value="Eukaryota"/>
</dbReference>